<evidence type="ECO:0000313" key="4">
    <source>
        <dbReference type="Proteomes" id="UP000269019"/>
    </source>
</evidence>
<dbReference type="AlphaFoldDB" id="A0A3G6J8A7"/>
<evidence type="ECO:0000256" key="1">
    <source>
        <dbReference type="SAM" id="MobiDB-lite"/>
    </source>
</evidence>
<keyword evidence="2" id="KW-0812">Transmembrane</keyword>
<gene>
    <name evidence="3" type="ORF">CCHOA_09760</name>
</gene>
<protein>
    <submittedName>
        <fullName evidence="3">Uncharacterized protein</fullName>
    </submittedName>
</protein>
<reference evidence="3 4" key="1">
    <citation type="submission" date="2018-11" db="EMBL/GenBank/DDBJ databases">
        <authorList>
            <person name="Kleinhagauer T."/>
            <person name="Glaeser S.P."/>
            <person name="Spergser J."/>
            <person name="Ruckert C."/>
            <person name="Kaempfer P."/>
            <person name="Busse H.-J."/>
        </authorList>
    </citation>
    <scope>NUCLEOTIDE SEQUENCE [LARGE SCALE GENOMIC DNA]</scope>
    <source>
        <strain evidence="3 4">200CH</strain>
    </source>
</reference>
<sequence length="309" mass="33391">MARGTDARGSSALALWGYAIGGALLAAVILVGGWLVFADSEDRATDPQEQATTLAENTSAPPSTDTSGAKSSPATSDSAAQTAGGKAESNAPAAQEPEFCSMEWVHAQGFFTKPSHVVDYCDGNWLRLRDTSPEQRHMNFWWRTDQQQWREIEGNGRLPDGRVCYYPAFLEQLGVPEAIRPHLPRCSELSSAQAAPANPGRQPASSALRSVQEMPACDGRYILIVESVLQNENQRLEPLLEAALARHPGATFTEPGRCSSLRVYDNGSVIYPIYYPFGNDIQALCSAKARLGGNARSLNENADFTDPCG</sequence>
<feature type="transmembrane region" description="Helical" evidence="2">
    <location>
        <begin position="12"/>
        <end position="37"/>
    </location>
</feature>
<keyword evidence="2" id="KW-1133">Transmembrane helix</keyword>
<dbReference type="EMBL" id="CP033896">
    <property type="protein sequence ID" value="AZA14335.1"/>
    <property type="molecule type" value="Genomic_DNA"/>
</dbReference>
<evidence type="ECO:0000256" key="2">
    <source>
        <dbReference type="SAM" id="Phobius"/>
    </source>
</evidence>
<feature type="region of interest" description="Disordered" evidence="1">
    <location>
        <begin position="46"/>
        <end position="94"/>
    </location>
</feature>
<feature type="compositionally biased region" description="Polar residues" evidence="1">
    <location>
        <begin position="47"/>
        <end position="81"/>
    </location>
</feature>
<organism evidence="3 4">
    <name type="scientific">Corynebacterium choanae</name>
    <dbReference type="NCBI Taxonomy" id="1862358"/>
    <lineage>
        <taxon>Bacteria</taxon>
        <taxon>Bacillati</taxon>
        <taxon>Actinomycetota</taxon>
        <taxon>Actinomycetes</taxon>
        <taxon>Mycobacteriales</taxon>
        <taxon>Corynebacteriaceae</taxon>
        <taxon>Corynebacterium</taxon>
    </lineage>
</organism>
<dbReference type="KEGG" id="ccho:CCHOA_09760"/>
<keyword evidence="4" id="KW-1185">Reference proteome</keyword>
<dbReference type="Proteomes" id="UP000269019">
    <property type="component" value="Chromosome"/>
</dbReference>
<proteinExistence type="predicted"/>
<keyword evidence="2" id="KW-0472">Membrane</keyword>
<name>A0A3G6J8A7_9CORY</name>
<accession>A0A3G6J8A7</accession>
<dbReference type="OrthoDB" id="4427108at2"/>
<evidence type="ECO:0000313" key="3">
    <source>
        <dbReference type="EMBL" id="AZA14335.1"/>
    </source>
</evidence>
<dbReference type="RefSeq" id="WP_123929547.1">
    <property type="nucleotide sequence ID" value="NZ_CP033896.1"/>
</dbReference>